<feature type="region of interest" description="Disordered" evidence="2">
    <location>
        <begin position="418"/>
        <end position="463"/>
    </location>
</feature>
<name>A0AAD4BGZ7_BOLED</name>
<keyword evidence="1" id="KW-0175">Coiled coil</keyword>
<organism evidence="4 5">
    <name type="scientific">Boletus edulis BED1</name>
    <dbReference type="NCBI Taxonomy" id="1328754"/>
    <lineage>
        <taxon>Eukaryota</taxon>
        <taxon>Fungi</taxon>
        <taxon>Dikarya</taxon>
        <taxon>Basidiomycota</taxon>
        <taxon>Agaricomycotina</taxon>
        <taxon>Agaricomycetes</taxon>
        <taxon>Agaricomycetidae</taxon>
        <taxon>Boletales</taxon>
        <taxon>Boletineae</taxon>
        <taxon>Boletaceae</taxon>
        <taxon>Boletoideae</taxon>
        <taxon>Boletus</taxon>
    </lineage>
</organism>
<evidence type="ECO:0000256" key="2">
    <source>
        <dbReference type="SAM" id="MobiDB-lite"/>
    </source>
</evidence>
<sequence length="842" mass="91117">MSAGPEPSTDLVAVACVVDASLLLASEWSRVLIGYVYPLLKRLHELYPSHQFSLAFVTYASADTRPLPLLSKRYFAPLSQITKELREEPSKLGIGQSNSGSGKGLSALEGLVAAIELFDTLNHIQSPQKDNRSLISHILHIAASPPDAAQRPHCNILQHLDFVNWDSIPSELRKRKINLSLICLRKIPQFQDLQSSVAGPGVQSPWFNVHTPHVLLLAGFPTPQKTSTKRTEPQPSDQSPDAKRQKVAADPIPKPSSASPALTPARIPQNQRPQPMSSQITQSPSTTASGQNSSPTHPVQAPMSVPVSTPANASPSAPLPLSAPSGSSMNNDILDQVVASTGLKFRQMIERLPMLEREIATLDARIAAARDTGQTAVLAGLQEDRTTRNRIKEQIKTLLKQHYHKVLLAKDSLNAQVGATGPALPNPSTEAGPPVQSHPPNAPSASSERPTGSTTEEHKPMVSDSQAVAQFWQARGGTISASSGSNPQAGSSQMPSHPTVTPEVAAQMQKLIEMKGIRPPSFGPSSQTYGTTSHETGVSPNVTNNQVIQSSNSTWIGMFSGSFPKLSGQGTNEVQIHVVGAFTTPKPTDVRAEIRTDIWPKNLTLNPCKEPVRDNTELTSWIRRHQSRTRIMQFIPNPRAPNASINEQRFQALYNFMSEHRIYAYAGWQLPSGKFSYNIFIFATHKGFVGAVFPDGLPDLPGSGNTLDVQPSVQEAKPLLLNGITIPPALLARMQGLDPATQRQLLAHCLQLQQQERLRRQQLQTQQPHTASGQALGSLGMSIPPNQYNMVPNIPAGLHTNVNAPTNAGAYNARGGTVNYEMLQSFMQRNAEGSTSQGMNPG</sequence>
<feature type="region of interest" description="Disordered" evidence="2">
    <location>
        <begin position="223"/>
        <end position="329"/>
    </location>
</feature>
<keyword evidence="5" id="KW-1185">Reference proteome</keyword>
<feature type="compositionally biased region" description="Low complexity" evidence="2">
    <location>
        <begin position="304"/>
        <end position="328"/>
    </location>
</feature>
<comment type="caution">
    <text evidence="4">The sequence shown here is derived from an EMBL/GenBank/DDBJ whole genome shotgun (WGS) entry which is preliminary data.</text>
</comment>
<feature type="compositionally biased region" description="Polar residues" evidence="2">
    <location>
        <begin position="268"/>
        <end position="297"/>
    </location>
</feature>
<evidence type="ECO:0000256" key="1">
    <source>
        <dbReference type="SAM" id="Coils"/>
    </source>
</evidence>
<reference evidence="4" key="1">
    <citation type="submission" date="2019-10" db="EMBL/GenBank/DDBJ databases">
        <authorList>
            <consortium name="DOE Joint Genome Institute"/>
            <person name="Kuo A."/>
            <person name="Miyauchi S."/>
            <person name="Kiss E."/>
            <person name="Drula E."/>
            <person name="Kohler A."/>
            <person name="Sanchez-Garcia M."/>
            <person name="Andreopoulos B."/>
            <person name="Barry K.W."/>
            <person name="Bonito G."/>
            <person name="Buee M."/>
            <person name="Carver A."/>
            <person name="Chen C."/>
            <person name="Cichocki N."/>
            <person name="Clum A."/>
            <person name="Culley D."/>
            <person name="Crous P.W."/>
            <person name="Fauchery L."/>
            <person name="Girlanda M."/>
            <person name="Hayes R."/>
            <person name="Keri Z."/>
            <person name="LaButti K."/>
            <person name="Lipzen A."/>
            <person name="Lombard V."/>
            <person name="Magnuson J."/>
            <person name="Maillard F."/>
            <person name="Morin E."/>
            <person name="Murat C."/>
            <person name="Nolan M."/>
            <person name="Ohm R."/>
            <person name="Pangilinan J."/>
            <person name="Pereira M."/>
            <person name="Perotto S."/>
            <person name="Peter M."/>
            <person name="Riley R."/>
            <person name="Sitrit Y."/>
            <person name="Stielow B."/>
            <person name="Szollosi G."/>
            <person name="Zifcakova L."/>
            <person name="Stursova M."/>
            <person name="Spatafora J.W."/>
            <person name="Tedersoo L."/>
            <person name="Vaario L.-M."/>
            <person name="Yamada A."/>
            <person name="Yan M."/>
            <person name="Wang P."/>
            <person name="Xu J."/>
            <person name="Bruns T."/>
            <person name="Baldrian P."/>
            <person name="Vilgalys R."/>
            <person name="Henrissat B."/>
            <person name="Grigoriev I.V."/>
            <person name="Hibbett D."/>
            <person name="Nagy L.G."/>
            <person name="Martin F.M."/>
        </authorList>
    </citation>
    <scope>NUCLEOTIDE SEQUENCE</scope>
    <source>
        <strain evidence="4">BED1</strain>
    </source>
</reference>
<feature type="region of interest" description="Disordered" evidence="2">
    <location>
        <begin position="760"/>
        <end position="779"/>
    </location>
</feature>
<feature type="compositionally biased region" description="Polar residues" evidence="2">
    <location>
        <begin position="443"/>
        <end position="454"/>
    </location>
</feature>
<feature type="coiled-coil region" evidence="1">
    <location>
        <begin position="352"/>
        <end position="401"/>
    </location>
</feature>
<dbReference type="Pfam" id="PF11265">
    <property type="entry name" value="Med25_VWA"/>
    <property type="match status" value="1"/>
</dbReference>
<evidence type="ECO:0000259" key="3">
    <source>
        <dbReference type="Pfam" id="PF11265"/>
    </source>
</evidence>
<evidence type="ECO:0000313" key="4">
    <source>
        <dbReference type="EMBL" id="KAF8428830.1"/>
    </source>
</evidence>
<protein>
    <recommendedName>
        <fullName evidence="3">Mediator of RNA polymerase II transcription subunit 25 von Willebrand factor type A domain-containing protein</fullName>
    </recommendedName>
</protein>
<dbReference type="InterPro" id="IPR021419">
    <property type="entry name" value="Mediator_Med25_VWA"/>
</dbReference>
<reference evidence="4" key="2">
    <citation type="journal article" date="2020" name="Nat. Commun.">
        <title>Large-scale genome sequencing of mycorrhizal fungi provides insights into the early evolution of symbiotic traits.</title>
        <authorList>
            <person name="Miyauchi S."/>
            <person name="Kiss E."/>
            <person name="Kuo A."/>
            <person name="Drula E."/>
            <person name="Kohler A."/>
            <person name="Sanchez-Garcia M."/>
            <person name="Morin E."/>
            <person name="Andreopoulos B."/>
            <person name="Barry K.W."/>
            <person name="Bonito G."/>
            <person name="Buee M."/>
            <person name="Carver A."/>
            <person name="Chen C."/>
            <person name="Cichocki N."/>
            <person name="Clum A."/>
            <person name="Culley D."/>
            <person name="Crous P.W."/>
            <person name="Fauchery L."/>
            <person name="Girlanda M."/>
            <person name="Hayes R.D."/>
            <person name="Keri Z."/>
            <person name="LaButti K."/>
            <person name="Lipzen A."/>
            <person name="Lombard V."/>
            <person name="Magnuson J."/>
            <person name="Maillard F."/>
            <person name="Murat C."/>
            <person name="Nolan M."/>
            <person name="Ohm R.A."/>
            <person name="Pangilinan J."/>
            <person name="Pereira M.F."/>
            <person name="Perotto S."/>
            <person name="Peter M."/>
            <person name="Pfister S."/>
            <person name="Riley R."/>
            <person name="Sitrit Y."/>
            <person name="Stielow J.B."/>
            <person name="Szollosi G."/>
            <person name="Zifcakova L."/>
            <person name="Stursova M."/>
            <person name="Spatafora J.W."/>
            <person name="Tedersoo L."/>
            <person name="Vaario L.M."/>
            <person name="Yamada A."/>
            <person name="Yan M."/>
            <person name="Wang P."/>
            <person name="Xu J."/>
            <person name="Bruns T."/>
            <person name="Baldrian P."/>
            <person name="Vilgalys R."/>
            <person name="Dunand C."/>
            <person name="Henrissat B."/>
            <person name="Grigoriev I.V."/>
            <person name="Hibbett D."/>
            <person name="Nagy L.G."/>
            <person name="Martin F.M."/>
        </authorList>
    </citation>
    <scope>NUCLEOTIDE SEQUENCE</scope>
    <source>
        <strain evidence="4">BED1</strain>
    </source>
</reference>
<dbReference type="Proteomes" id="UP001194468">
    <property type="component" value="Unassembled WGS sequence"/>
</dbReference>
<proteinExistence type="predicted"/>
<feature type="region of interest" description="Disordered" evidence="2">
    <location>
        <begin position="523"/>
        <end position="542"/>
    </location>
</feature>
<feature type="compositionally biased region" description="Polar residues" evidence="2">
    <location>
        <begin position="479"/>
        <end position="499"/>
    </location>
</feature>
<dbReference type="EMBL" id="WHUW01000071">
    <property type="protein sequence ID" value="KAF8428830.1"/>
    <property type="molecule type" value="Genomic_DNA"/>
</dbReference>
<feature type="domain" description="Mediator of RNA polymerase II transcription subunit 25 von Willebrand factor type A" evidence="3">
    <location>
        <begin position="17"/>
        <end position="219"/>
    </location>
</feature>
<accession>A0AAD4BGZ7</accession>
<dbReference type="AlphaFoldDB" id="A0AAD4BGZ7"/>
<feature type="region of interest" description="Disordered" evidence="2">
    <location>
        <begin position="478"/>
        <end position="501"/>
    </location>
</feature>
<evidence type="ECO:0000313" key="5">
    <source>
        <dbReference type="Proteomes" id="UP001194468"/>
    </source>
</evidence>
<gene>
    <name evidence="4" type="ORF">L210DRAFT_3652237</name>
</gene>